<gene>
    <name evidence="2" type="ORF">IB211_02106c</name>
</gene>
<dbReference type="Proteomes" id="UP000064844">
    <property type="component" value="Chromosome"/>
</dbReference>
<dbReference type="STRING" id="1297617.IB211_02106c"/>
<evidence type="ECO:0000256" key="1">
    <source>
        <dbReference type="SAM" id="MobiDB-lite"/>
    </source>
</evidence>
<accession>A0A0S2W575</accession>
<dbReference type="EMBL" id="CP011307">
    <property type="protein sequence ID" value="ALP94497.1"/>
    <property type="molecule type" value="Genomic_DNA"/>
</dbReference>
<organism evidence="2 3">
    <name type="scientific">Intestinimonas butyriciproducens</name>
    <dbReference type="NCBI Taxonomy" id="1297617"/>
    <lineage>
        <taxon>Bacteria</taxon>
        <taxon>Bacillati</taxon>
        <taxon>Bacillota</taxon>
        <taxon>Clostridia</taxon>
        <taxon>Eubacteriales</taxon>
        <taxon>Intestinimonas</taxon>
    </lineage>
</organism>
<reference evidence="2 3" key="1">
    <citation type="journal article" date="2015" name="Nat. Commun.">
        <title>Production of butyrate from lysine and the Amadori product fructoselysine by a human gut commensal.</title>
        <authorList>
            <person name="Bui T.P."/>
            <person name="Ritari J."/>
            <person name="Boeren S."/>
            <person name="de Waard P."/>
            <person name="Plugge C.M."/>
            <person name="de Vos W.M."/>
        </authorList>
    </citation>
    <scope>NUCLEOTIDE SEQUENCE [LARGE SCALE GENOMIC DNA]</scope>
    <source>
        <strain evidence="2 3">AF211</strain>
    </source>
</reference>
<dbReference type="KEGG" id="ibu:IB211_02106c"/>
<evidence type="ECO:0000313" key="3">
    <source>
        <dbReference type="Proteomes" id="UP000064844"/>
    </source>
</evidence>
<protein>
    <submittedName>
        <fullName evidence="2">Uncharacterized protein</fullName>
    </submittedName>
</protein>
<keyword evidence="3" id="KW-1185">Reference proteome</keyword>
<evidence type="ECO:0000313" key="2">
    <source>
        <dbReference type="EMBL" id="ALP94497.1"/>
    </source>
</evidence>
<proteinExistence type="predicted"/>
<feature type="compositionally biased region" description="Polar residues" evidence="1">
    <location>
        <begin position="1"/>
        <end position="13"/>
    </location>
</feature>
<sequence length="57" mass="6684">MEFTSRKNLQQADARSFRTGGKNKTKCCFASKDTKQHKQTHILHSRQELWRKATCCL</sequence>
<name>A0A0S2W575_9FIRM</name>
<dbReference type="AlphaFoldDB" id="A0A0S2W575"/>
<feature type="region of interest" description="Disordered" evidence="1">
    <location>
        <begin position="1"/>
        <end position="23"/>
    </location>
</feature>
<reference evidence="3" key="2">
    <citation type="submission" date="2015-04" db="EMBL/GenBank/DDBJ databases">
        <title>A butyrogenic pathway from the amino acid lysine in a human gut commensal.</title>
        <authorList>
            <person name="de Vos W.M."/>
            <person name="Bui N.T.P."/>
            <person name="Plugge C.M."/>
            <person name="Ritari J."/>
        </authorList>
    </citation>
    <scope>NUCLEOTIDE SEQUENCE [LARGE SCALE GENOMIC DNA]</scope>
    <source>
        <strain evidence="3">AF211</strain>
    </source>
</reference>